<keyword evidence="2" id="KW-1185">Reference proteome</keyword>
<protein>
    <submittedName>
        <fullName evidence="1">Uncharacterized protein</fullName>
    </submittedName>
</protein>
<gene>
    <name evidence="1" type="ORF">L2E82_06623</name>
</gene>
<evidence type="ECO:0000313" key="2">
    <source>
        <dbReference type="Proteomes" id="UP001055811"/>
    </source>
</evidence>
<name>A0ACB9HAH1_CICIN</name>
<reference evidence="1 2" key="2">
    <citation type="journal article" date="2022" name="Mol. Ecol. Resour.">
        <title>The genomes of chicory, endive, great burdock and yacon provide insights into Asteraceae paleo-polyploidization history and plant inulin production.</title>
        <authorList>
            <person name="Fan W."/>
            <person name="Wang S."/>
            <person name="Wang H."/>
            <person name="Wang A."/>
            <person name="Jiang F."/>
            <person name="Liu H."/>
            <person name="Zhao H."/>
            <person name="Xu D."/>
            <person name="Zhang Y."/>
        </authorList>
    </citation>
    <scope>NUCLEOTIDE SEQUENCE [LARGE SCALE GENOMIC DNA]</scope>
    <source>
        <strain evidence="2">cv. Punajuju</strain>
        <tissue evidence="1">Leaves</tissue>
    </source>
</reference>
<proteinExistence type="predicted"/>
<reference evidence="2" key="1">
    <citation type="journal article" date="2022" name="Mol. Ecol. Resour.">
        <title>The genomes of chicory, endive, great burdock and yacon provide insights into Asteraceae palaeo-polyploidization history and plant inulin production.</title>
        <authorList>
            <person name="Fan W."/>
            <person name="Wang S."/>
            <person name="Wang H."/>
            <person name="Wang A."/>
            <person name="Jiang F."/>
            <person name="Liu H."/>
            <person name="Zhao H."/>
            <person name="Xu D."/>
            <person name="Zhang Y."/>
        </authorList>
    </citation>
    <scope>NUCLEOTIDE SEQUENCE [LARGE SCALE GENOMIC DNA]</scope>
    <source>
        <strain evidence="2">cv. Punajuju</strain>
    </source>
</reference>
<dbReference type="Proteomes" id="UP001055811">
    <property type="component" value="Linkage Group LG01"/>
</dbReference>
<sequence length="178" mass="19707">MTRVPPSPPSPPKPLHILFFFLFYTTVEFSGVSSQQFLTSERTTLLNLKQQWGNPPSLRDWNASSSPCNWTEVICNANGSVVLLDLISKGLTGPIPPFICDLRNLRDLDVTDNFLTGEFPKVLYNCSKLAEIDITRNAFVGRLPDDIDRLSGLKSIDVGVNNFTGNIPPAIGNLSELR</sequence>
<comment type="caution">
    <text evidence="1">The sequence shown here is derived from an EMBL/GenBank/DDBJ whole genome shotgun (WGS) entry which is preliminary data.</text>
</comment>
<evidence type="ECO:0000313" key="1">
    <source>
        <dbReference type="EMBL" id="KAI3792735.1"/>
    </source>
</evidence>
<organism evidence="1 2">
    <name type="scientific">Cichorium intybus</name>
    <name type="common">Chicory</name>
    <dbReference type="NCBI Taxonomy" id="13427"/>
    <lineage>
        <taxon>Eukaryota</taxon>
        <taxon>Viridiplantae</taxon>
        <taxon>Streptophyta</taxon>
        <taxon>Embryophyta</taxon>
        <taxon>Tracheophyta</taxon>
        <taxon>Spermatophyta</taxon>
        <taxon>Magnoliopsida</taxon>
        <taxon>eudicotyledons</taxon>
        <taxon>Gunneridae</taxon>
        <taxon>Pentapetalae</taxon>
        <taxon>asterids</taxon>
        <taxon>campanulids</taxon>
        <taxon>Asterales</taxon>
        <taxon>Asteraceae</taxon>
        <taxon>Cichorioideae</taxon>
        <taxon>Cichorieae</taxon>
        <taxon>Cichoriinae</taxon>
        <taxon>Cichorium</taxon>
    </lineage>
</organism>
<dbReference type="EMBL" id="CM042009">
    <property type="protein sequence ID" value="KAI3792735.1"/>
    <property type="molecule type" value="Genomic_DNA"/>
</dbReference>
<accession>A0ACB9HAH1</accession>